<feature type="region of interest" description="Disordered" evidence="1">
    <location>
        <begin position="14"/>
        <end position="58"/>
    </location>
</feature>
<sequence length="160" mass="17891">MIYDVNSPLFRSFLSQKGGASDKRKMEEQKPKEQRPKANENKPSSSSPNENTEASAAIALNSLMLEDSTGGLKRTGEKVNALVFNGLLGSRKELSITNRKKRKSNARNLGKILWQGILDLTNAEEFSGSSPKRINQMLKTWMLVPPVLQHLLLEQQLVQK</sequence>
<protein>
    <submittedName>
        <fullName evidence="2">Uncharacterized protein</fullName>
    </submittedName>
</protein>
<dbReference type="EMBL" id="RWGY01000002">
    <property type="protein sequence ID" value="TVU50573.1"/>
    <property type="molecule type" value="Genomic_DNA"/>
</dbReference>
<proteinExistence type="predicted"/>
<dbReference type="InterPro" id="IPR012643">
    <property type="entry name" value="Wound_ind"/>
</dbReference>
<evidence type="ECO:0000313" key="2">
    <source>
        <dbReference type="EMBL" id="TVU50573.1"/>
    </source>
</evidence>
<feature type="compositionally biased region" description="Low complexity" evidence="1">
    <location>
        <begin position="41"/>
        <end position="57"/>
    </location>
</feature>
<evidence type="ECO:0000256" key="1">
    <source>
        <dbReference type="SAM" id="MobiDB-lite"/>
    </source>
</evidence>
<keyword evidence="3" id="KW-1185">Reference proteome</keyword>
<name>A0A5J9WQZ5_9POAL</name>
<dbReference type="Proteomes" id="UP000324897">
    <property type="component" value="Chromosome 6"/>
</dbReference>
<dbReference type="Pfam" id="PF08186">
    <property type="entry name" value="Wound_ind"/>
    <property type="match status" value="1"/>
</dbReference>
<dbReference type="PANTHER" id="PTHR36752">
    <property type="entry name" value="OS12G0405700 PROTEIN"/>
    <property type="match status" value="1"/>
</dbReference>
<accession>A0A5J9WQZ5</accession>
<dbReference type="Gramene" id="TVU50573">
    <property type="protein sequence ID" value="TVU50573"/>
    <property type="gene ID" value="EJB05_01950"/>
</dbReference>
<dbReference type="AlphaFoldDB" id="A0A5J9WQZ5"/>
<organism evidence="2 3">
    <name type="scientific">Eragrostis curvula</name>
    <name type="common">weeping love grass</name>
    <dbReference type="NCBI Taxonomy" id="38414"/>
    <lineage>
        <taxon>Eukaryota</taxon>
        <taxon>Viridiplantae</taxon>
        <taxon>Streptophyta</taxon>
        <taxon>Embryophyta</taxon>
        <taxon>Tracheophyta</taxon>
        <taxon>Spermatophyta</taxon>
        <taxon>Magnoliopsida</taxon>
        <taxon>Liliopsida</taxon>
        <taxon>Poales</taxon>
        <taxon>Poaceae</taxon>
        <taxon>PACMAD clade</taxon>
        <taxon>Chloridoideae</taxon>
        <taxon>Eragrostideae</taxon>
        <taxon>Eragrostidinae</taxon>
        <taxon>Eragrostis</taxon>
    </lineage>
</organism>
<evidence type="ECO:0000313" key="3">
    <source>
        <dbReference type="Proteomes" id="UP000324897"/>
    </source>
</evidence>
<dbReference type="PANTHER" id="PTHR36752:SF2">
    <property type="entry name" value="OS12G0405700 PROTEIN"/>
    <property type="match status" value="1"/>
</dbReference>
<reference evidence="2 3" key="1">
    <citation type="journal article" date="2019" name="Sci. Rep.">
        <title>A high-quality genome of Eragrostis curvula grass provides insights into Poaceae evolution and supports new strategies to enhance forage quality.</title>
        <authorList>
            <person name="Carballo J."/>
            <person name="Santos B.A.C.M."/>
            <person name="Zappacosta D."/>
            <person name="Garbus I."/>
            <person name="Selva J.P."/>
            <person name="Gallo C.A."/>
            <person name="Diaz A."/>
            <person name="Albertini E."/>
            <person name="Caccamo M."/>
            <person name="Echenique V."/>
        </authorList>
    </citation>
    <scope>NUCLEOTIDE SEQUENCE [LARGE SCALE GENOMIC DNA]</scope>
    <source>
        <strain evidence="3">cv. Victoria</strain>
        <tissue evidence="2">Leaf</tissue>
    </source>
</reference>
<gene>
    <name evidence="2" type="ORF">EJB05_01950</name>
</gene>
<dbReference type="OrthoDB" id="1902388at2759"/>
<comment type="caution">
    <text evidence="2">The sequence shown here is derived from an EMBL/GenBank/DDBJ whole genome shotgun (WGS) entry which is preliminary data.</text>
</comment>
<feature type="compositionally biased region" description="Basic and acidic residues" evidence="1">
    <location>
        <begin position="20"/>
        <end position="40"/>
    </location>
</feature>